<evidence type="ECO:0000313" key="3">
    <source>
        <dbReference type="Proteomes" id="UP000462066"/>
    </source>
</evidence>
<dbReference type="Pfam" id="PF19661">
    <property type="entry name" value="DUF6164"/>
    <property type="match status" value="1"/>
</dbReference>
<evidence type="ECO:0000256" key="1">
    <source>
        <dbReference type="SAM" id="Phobius"/>
    </source>
</evidence>
<keyword evidence="1" id="KW-0812">Transmembrane</keyword>
<proteinExistence type="predicted"/>
<keyword evidence="1" id="KW-1133">Transmembrane helix</keyword>
<evidence type="ECO:0008006" key="4">
    <source>
        <dbReference type="Google" id="ProtNLM"/>
    </source>
</evidence>
<name>A0A7V8K691_9GAMM</name>
<dbReference type="EMBL" id="MWIP01000012">
    <property type="protein sequence ID" value="KAF1685553.1"/>
    <property type="molecule type" value="Genomic_DNA"/>
</dbReference>
<reference evidence="2 3" key="1">
    <citation type="submission" date="2017-10" db="EMBL/GenBank/DDBJ databases">
        <title>Whole genome sequencing of Pseudoxanthomonas broegbernensis DSM 12573(T).</title>
        <authorList>
            <person name="Kumar S."/>
            <person name="Bansal K."/>
            <person name="Kaur A."/>
            <person name="Patil P."/>
            <person name="Sharma S."/>
            <person name="Patil P.B."/>
        </authorList>
    </citation>
    <scope>NUCLEOTIDE SEQUENCE [LARGE SCALE GENOMIC DNA]</scope>
    <source>
        <strain evidence="2 3">DSM 12573</strain>
    </source>
</reference>
<gene>
    <name evidence="2" type="ORF">B1992_11315</name>
</gene>
<feature type="transmembrane region" description="Helical" evidence="1">
    <location>
        <begin position="98"/>
        <end position="116"/>
    </location>
</feature>
<dbReference type="Proteomes" id="UP000462066">
    <property type="component" value="Unassembled WGS sequence"/>
</dbReference>
<keyword evidence="1" id="KW-0472">Membrane</keyword>
<accession>A0A7V8K691</accession>
<evidence type="ECO:0000313" key="2">
    <source>
        <dbReference type="EMBL" id="KAF1685553.1"/>
    </source>
</evidence>
<organism evidence="2 3">
    <name type="scientific">Pseudoxanthomonas broegbernensis</name>
    <dbReference type="NCBI Taxonomy" id="83619"/>
    <lineage>
        <taxon>Bacteria</taxon>
        <taxon>Pseudomonadati</taxon>
        <taxon>Pseudomonadota</taxon>
        <taxon>Gammaproteobacteria</taxon>
        <taxon>Lysobacterales</taxon>
        <taxon>Lysobacteraceae</taxon>
        <taxon>Pseudoxanthomonas</taxon>
    </lineage>
</organism>
<comment type="caution">
    <text evidence="2">The sequence shown here is derived from an EMBL/GenBank/DDBJ whole genome shotgun (WGS) entry which is preliminary data.</text>
</comment>
<protein>
    <recommendedName>
        <fullName evidence="4">Transmembrane protein</fullName>
    </recommendedName>
</protein>
<keyword evidence="3" id="KW-1185">Reference proteome</keyword>
<sequence length="117" mass="13596">MAKRLFDLRNVPDDEADEVRALLTAHALDWYETRPGSWGMSAGGLWLRDKADYPRARRLLDEYQRQRRDRARDAAAGDPQPTFLELLRNQPMFVLPRLLAILAVLALTLALPWWLLR</sequence>
<dbReference type="InterPro" id="IPR046162">
    <property type="entry name" value="DUF6164"/>
</dbReference>
<dbReference type="RefSeq" id="WP_162311610.1">
    <property type="nucleotide sequence ID" value="NZ_JACHGU010000006.1"/>
</dbReference>
<dbReference type="AlphaFoldDB" id="A0A7V8K691"/>